<feature type="domain" description="CusB-like three alpha-helical bundle" evidence="5">
    <location>
        <begin position="169"/>
        <end position="216"/>
    </location>
</feature>
<dbReference type="InterPro" id="IPR058649">
    <property type="entry name" value="CzcB_C"/>
</dbReference>
<keyword evidence="3" id="KW-0812">Transmembrane</keyword>
<dbReference type="Gene3D" id="2.40.420.20">
    <property type="match status" value="1"/>
</dbReference>
<evidence type="ECO:0000256" key="1">
    <source>
        <dbReference type="ARBA" id="ARBA00009477"/>
    </source>
</evidence>
<dbReference type="GO" id="GO:0060003">
    <property type="term" value="P:copper ion export"/>
    <property type="evidence" value="ECO:0007669"/>
    <property type="project" value="TreeGrafter"/>
</dbReference>
<evidence type="ECO:0000259" key="5">
    <source>
        <dbReference type="Pfam" id="PF25869"/>
    </source>
</evidence>
<reference evidence="9 10" key="1">
    <citation type="submission" date="2016-10" db="EMBL/GenBank/DDBJ databases">
        <authorList>
            <person name="Varghese N."/>
            <person name="Submissions S."/>
        </authorList>
    </citation>
    <scope>NUCLEOTIDE SEQUENCE [LARGE SCALE GENOMIC DNA]</scope>
    <source>
        <strain evidence="9 10">LMG 21974</strain>
    </source>
</reference>
<evidence type="ECO:0000259" key="6">
    <source>
        <dbReference type="Pfam" id="PF25919"/>
    </source>
</evidence>
<evidence type="ECO:0000259" key="8">
    <source>
        <dbReference type="Pfam" id="PF25975"/>
    </source>
</evidence>
<dbReference type="InterPro" id="IPR045800">
    <property type="entry name" value="HMBD"/>
</dbReference>
<dbReference type="Pfam" id="PF25869">
    <property type="entry name" value="3HB_CusB"/>
    <property type="match status" value="1"/>
</dbReference>
<comment type="similarity">
    <text evidence="1">Belongs to the membrane fusion protein (MFP) (TC 8.A.1) family.</text>
</comment>
<dbReference type="GO" id="GO:0016020">
    <property type="term" value="C:membrane"/>
    <property type="evidence" value="ECO:0007669"/>
    <property type="project" value="InterPro"/>
</dbReference>
<dbReference type="SUPFAM" id="SSF111369">
    <property type="entry name" value="HlyD-like secretion proteins"/>
    <property type="match status" value="1"/>
</dbReference>
<evidence type="ECO:0000259" key="4">
    <source>
        <dbReference type="Pfam" id="PF19335"/>
    </source>
</evidence>
<dbReference type="InterPro" id="IPR058791">
    <property type="entry name" value="3HB_CusB"/>
</dbReference>
<dbReference type="FunFam" id="2.40.30.170:FF:000010">
    <property type="entry name" value="Efflux RND transporter periplasmic adaptor subunit"/>
    <property type="match status" value="1"/>
</dbReference>
<dbReference type="Pfam" id="PF25954">
    <property type="entry name" value="Beta-barrel_RND_2"/>
    <property type="match status" value="1"/>
</dbReference>
<dbReference type="Pfam" id="PF25975">
    <property type="entry name" value="CzcB_C"/>
    <property type="match status" value="1"/>
</dbReference>
<comment type="caution">
    <text evidence="9">The sequence shown here is derived from an EMBL/GenBank/DDBJ whole genome shotgun (WGS) entry which is preliminary data.</text>
</comment>
<dbReference type="PANTHER" id="PTHR30097:SF15">
    <property type="entry name" value="CATION EFFLUX SYSTEM PROTEIN CUSB"/>
    <property type="match status" value="1"/>
</dbReference>
<feature type="domain" description="CusB-like barrel-sandwich hybrid" evidence="6">
    <location>
        <begin position="133"/>
        <end position="250"/>
    </location>
</feature>
<gene>
    <name evidence="9" type="ORF">SAMN05216409_114135</name>
</gene>
<keyword evidence="3" id="KW-0472">Membrane</keyword>
<dbReference type="AlphaFoldDB" id="A0A9X8MGC6"/>
<protein>
    <submittedName>
        <fullName evidence="9">Membrane fusion protein, Cu(I)/Ag(I) efflux system</fullName>
    </submittedName>
</protein>
<dbReference type="Gene3D" id="2.40.50.320">
    <property type="entry name" value="Copper binding periplasmic protein CusF"/>
    <property type="match status" value="1"/>
</dbReference>
<dbReference type="PANTHER" id="PTHR30097">
    <property type="entry name" value="CATION EFFLUX SYSTEM PROTEIN CUSB"/>
    <property type="match status" value="1"/>
</dbReference>
<dbReference type="Gene3D" id="6.10.140.730">
    <property type="match status" value="1"/>
</dbReference>
<dbReference type="GO" id="GO:0030288">
    <property type="term" value="C:outer membrane-bounded periplasmic space"/>
    <property type="evidence" value="ECO:0007669"/>
    <property type="project" value="TreeGrafter"/>
</dbReference>
<dbReference type="NCBIfam" id="TIGR01730">
    <property type="entry name" value="RND_mfp"/>
    <property type="match status" value="1"/>
</dbReference>
<accession>A0A9X8MGC6</accession>
<feature type="transmembrane region" description="Helical" evidence="3">
    <location>
        <begin position="5"/>
        <end position="26"/>
    </location>
</feature>
<proteinExistence type="inferred from homology"/>
<dbReference type="GeneID" id="300269427"/>
<dbReference type="Pfam" id="PF11604">
    <property type="entry name" value="CusF_Ec"/>
    <property type="match status" value="1"/>
</dbReference>
<evidence type="ECO:0000313" key="10">
    <source>
        <dbReference type="Proteomes" id="UP000183210"/>
    </source>
</evidence>
<evidence type="ECO:0000256" key="3">
    <source>
        <dbReference type="SAM" id="Phobius"/>
    </source>
</evidence>
<feature type="domain" description="CusB-like beta-barrel" evidence="7">
    <location>
        <begin position="254"/>
        <end position="331"/>
    </location>
</feature>
<dbReference type="Pfam" id="PF25919">
    <property type="entry name" value="BSH_CusB"/>
    <property type="match status" value="1"/>
</dbReference>
<dbReference type="InterPro" id="IPR006143">
    <property type="entry name" value="RND_pump_MFP"/>
</dbReference>
<evidence type="ECO:0000256" key="2">
    <source>
        <dbReference type="ARBA" id="ARBA00022448"/>
    </source>
</evidence>
<dbReference type="GO" id="GO:0022857">
    <property type="term" value="F:transmembrane transporter activity"/>
    <property type="evidence" value="ECO:0007669"/>
    <property type="project" value="InterPro"/>
</dbReference>
<sequence length="495" mass="53371">MTKRILIGSLFVLMIAVLAGLLGYWLGKPSPAPNLPVDQNQPSSVTADQSEKKVLYWYDPMYPQQKFDKPGKSPFMDMELQPRYADESGNSAAVTIDPGITQNLGMRVSPVTRESLAQTLSASGALTYDERDVAVLQTRSGGFVERVYDLAPEDIIKKGAPLADLLVPEWAAVQEEYLALRALNEPALLAAARQRMRLAGMPQVLIEQVTRSGKASPVWTITSPIEGVLETLDIRQGMTLAGGALVARINGISSIWLEVAVPEAQISALSAGQPVQAHLPAYPSDVLNGTIKAILPQANPESRTVRVRVELPNPQQRLRPGMTAEVILSSDQYDALVIPAEAVIRTGKRAIVMLAENAGQYRPVEVRVGREIADKVEILQGLEEGQQVVASGQFLLDSEASLRGLTAQPLEPSASASKPALHEAEGTIIELGDDMITLSHGPFITLGMPGMTMGFPLADKSLAANLKTGDQVRFAVRQTDDGLLIERIERLGGQP</sequence>
<keyword evidence="3" id="KW-1133">Transmembrane helix</keyword>
<dbReference type="EMBL" id="FOEV01000014">
    <property type="protein sequence ID" value="SER23813.1"/>
    <property type="molecule type" value="Genomic_DNA"/>
</dbReference>
<dbReference type="InterPro" id="IPR058790">
    <property type="entry name" value="BSH_CusB"/>
</dbReference>
<dbReference type="InterPro" id="IPR058792">
    <property type="entry name" value="Beta-barrel_RND_2"/>
</dbReference>
<dbReference type="Proteomes" id="UP000183210">
    <property type="component" value="Unassembled WGS sequence"/>
</dbReference>
<dbReference type="Gene3D" id="2.40.30.170">
    <property type="match status" value="1"/>
</dbReference>
<dbReference type="GO" id="GO:0046914">
    <property type="term" value="F:transition metal ion binding"/>
    <property type="evidence" value="ECO:0007669"/>
    <property type="project" value="TreeGrafter"/>
</dbReference>
<dbReference type="InterPro" id="IPR021647">
    <property type="entry name" value="CusF_Ec"/>
</dbReference>
<feature type="domain" description="CzcB-like C-terminal circularly permuted SH3-like" evidence="8">
    <location>
        <begin position="337"/>
        <end position="396"/>
    </location>
</feature>
<dbReference type="Gene3D" id="2.40.50.100">
    <property type="match status" value="1"/>
</dbReference>
<keyword evidence="2" id="KW-0813">Transport</keyword>
<dbReference type="InterPro" id="IPR051909">
    <property type="entry name" value="MFP_Cation_Efflux"/>
</dbReference>
<evidence type="ECO:0000313" key="9">
    <source>
        <dbReference type="EMBL" id="SER23813.1"/>
    </source>
</evidence>
<organism evidence="9 10">
    <name type="scientific">Pseudomonas lutea</name>
    <dbReference type="NCBI Taxonomy" id="243924"/>
    <lineage>
        <taxon>Bacteria</taxon>
        <taxon>Pseudomonadati</taxon>
        <taxon>Pseudomonadota</taxon>
        <taxon>Gammaproteobacteria</taxon>
        <taxon>Pseudomonadales</taxon>
        <taxon>Pseudomonadaceae</taxon>
        <taxon>Pseudomonas</taxon>
    </lineage>
</organism>
<feature type="domain" description="Heavy metal binding" evidence="4">
    <location>
        <begin position="56"/>
        <end position="82"/>
    </location>
</feature>
<dbReference type="GO" id="GO:0015679">
    <property type="term" value="P:plasma membrane copper ion transport"/>
    <property type="evidence" value="ECO:0007669"/>
    <property type="project" value="TreeGrafter"/>
</dbReference>
<evidence type="ECO:0000259" key="7">
    <source>
        <dbReference type="Pfam" id="PF25954"/>
    </source>
</evidence>
<dbReference type="RefSeq" id="WP_010799569.1">
    <property type="nucleotide sequence ID" value="NZ_FOEV01000014.1"/>
</dbReference>
<dbReference type="InterPro" id="IPR042230">
    <property type="entry name" value="CusF_sf"/>
</dbReference>
<dbReference type="Pfam" id="PF19335">
    <property type="entry name" value="HMBD"/>
    <property type="match status" value="1"/>
</dbReference>
<name>A0A9X8MGC6_9PSED</name>